<keyword evidence="2" id="KW-0732">Signal</keyword>
<comment type="caution">
    <text evidence="4">The sequence shown here is derived from an EMBL/GenBank/DDBJ whole genome shotgun (WGS) entry which is preliminary data.</text>
</comment>
<proteinExistence type="predicted"/>
<feature type="region of interest" description="Disordered" evidence="1">
    <location>
        <begin position="33"/>
        <end position="53"/>
    </location>
</feature>
<reference evidence="4" key="1">
    <citation type="submission" date="2020-08" db="EMBL/GenBank/DDBJ databases">
        <title>Novel species isolated from subtropical streams in China.</title>
        <authorList>
            <person name="Lu H."/>
        </authorList>
    </citation>
    <scope>NUCLEOTIDE SEQUENCE</scope>
    <source>
        <strain evidence="4">KACC 12607</strain>
    </source>
</reference>
<dbReference type="InterPro" id="IPR042279">
    <property type="entry name" value="Pep_M60_3"/>
</dbReference>
<evidence type="ECO:0000256" key="1">
    <source>
        <dbReference type="SAM" id="MobiDB-lite"/>
    </source>
</evidence>
<protein>
    <recommendedName>
        <fullName evidence="3">Peptidase M60 domain-containing protein</fullName>
    </recommendedName>
</protein>
<dbReference type="InterPro" id="IPR031161">
    <property type="entry name" value="Peptidase_M60_dom"/>
</dbReference>
<feature type="chain" id="PRO_5037448773" description="Peptidase M60 domain-containing protein" evidence="2">
    <location>
        <begin position="25"/>
        <end position="925"/>
    </location>
</feature>
<gene>
    <name evidence="4" type="ORF">H8K32_14035</name>
</gene>
<dbReference type="EMBL" id="JACOFV010000013">
    <property type="protein sequence ID" value="MBC3863222.1"/>
    <property type="molecule type" value="Genomic_DNA"/>
</dbReference>
<dbReference type="InterPro" id="IPR041549">
    <property type="entry name" value="IMPa_helical"/>
</dbReference>
<name>A0A923HK54_9BURK</name>
<feature type="signal peptide" evidence="2">
    <location>
        <begin position="1"/>
        <end position="24"/>
    </location>
</feature>
<dbReference type="Gene3D" id="1.10.390.30">
    <property type="entry name" value="Peptidase M60, enhancin-like domain 3"/>
    <property type="match status" value="1"/>
</dbReference>
<sequence>MRLKQWFKVKKVFVVAPLVTLLFACGGGGGGGQSTTTNAGTSQNGTTSDTSGGAPTDLIALALKSGDPSHLSIADAPTLLQQATALAIKYQQQQSTAISSIYAGNGVTPVLNLTTNSSDINIRNHTMAAPLVTADDGSTLAAVAMYGQGRALAYGADVLKWIATQSKEIQHTPVFNQAFTWAVTGNASGKLPTTVKFATAGYDAPTVGTLIASLGATPQAVTCDLVDPTNSCWINLDVLVFGAGTRIDSALSAQIYKYLAAGKAVVYMHASWIDSAGGRQVLNGMGMDLGGYPGNYFASASAVSVASGTSVSSMLQRNDQLTPLVTTLGYLGQAQPSLKLSTDASPATAITFFHNDLGTMQSNGIDLFNSPATDLYRLLVLWADLYRPMIKYGSINRDTAAGDFLRTYASDSWVTFNRATTTTATAGQGDYMPAAAQAIPVSSTDETITVTIPQASGITLIGRGAIPAKPISIQVVDSGSVTGLSVQTNHLRTWGDPLTDDVATKYKRPRRPNSFAIPLSTSSTASPMVFNSPFGGPLMLNYSGATPGQTITLKIRGAAKYSHFDMTQPQSAQDYADAIAATKRKDFGWQTLKLVGGEIQQIIGYVNVNVDPNTFIQTQIKDMLFNSNHIANGYNDVGMTTNVSTLCTQFGWTCDGNIHRAPNMQHMVGWIATCGYLCSGNPTDGYAGIDAGWGWAHEMGHNTVQRVLHIAFNGQGCVVECDNNILASAQMIRQYKLLGVDTGHTTDHATLYKDIVANRATGLTGNAKVLDMQTHLWTMANQDPMRAVHFQLAFLFSRYRANEIVPTMETTLDFLSLLNKSDRLVAKAWDPNNKGKYGMSRFADNSSISNPDLIFVLSSKIIGQDLRNIFAMYGITLSQAALDSVADLNLPVLPEQFYALAQSKFNQVSTGQWLDLSKSTPVYPF</sequence>
<evidence type="ECO:0000313" key="5">
    <source>
        <dbReference type="Proteomes" id="UP000634011"/>
    </source>
</evidence>
<feature type="domain" description="Peptidase M60" evidence="3">
    <location>
        <begin position="456"/>
        <end position="784"/>
    </location>
</feature>
<dbReference type="PROSITE" id="PS51723">
    <property type="entry name" value="PEPTIDASE_M60"/>
    <property type="match status" value="1"/>
</dbReference>
<dbReference type="Proteomes" id="UP000634011">
    <property type="component" value="Unassembled WGS sequence"/>
</dbReference>
<dbReference type="PROSITE" id="PS51257">
    <property type="entry name" value="PROKAR_LIPOPROTEIN"/>
    <property type="match status" value="1"/>
</dbReference>
<feature type="compositionally biased region" description="Low complexity" evidence="1">
    <location>
        <begin position="34"/>
        <end position="47"/>
    </location>
</feature>
<evidence type="ECO:0000256" key="2">
    <source>
        <dbReference type="SAM" id="SignalP"/>
    </source>
</evidence>
<dbReference type="RefSeq" id="WP_186913167.1">
    <property type="nucleotide sequence ID" value="NZ_JACOFV010000013.1"/>
</dbReference>
<dbReference type="AlphaFoldDB" id="A0A923HK54"/>
<evidence type="ECO:0000313" key="4">
    <source>
        <dbReference type="EMBL" id="MBC3863222.1"/>
    </source>
</evidence>
<dbReference type="NCBIfam" id="NF038322">
    <property type="entry name" value="ImpA_fam_HExGH"/>
    <property type="match status" value="1"/>
</dbReference>
<dbReference type="Pfam" id="PF18642">
    <property type="entry name" value="IMPa_helical"/>
    <property type="match status" value="1"/>
</dbReference>
<dbReference type="Pfam" id="PF18650">
    <property type="entry name" value="IMPa_N_2"/>
    <property type="match status" value="1"/>
</dbReference>
<organism evidence="4 5">
    <name type="scientific">Undibacterium jejuense</name>
    <dbReference type="NCBI Taxonomy" id="1344949"/>
    <lineage>
        <taxon>Bacteria</taxon>
        <taxon>Pseudomonadati</taxon>
        <taxon>Pseudomonadota</taxon>
        <taxon>Betaproteobacteria</taxon>
        <taxon>Burkholderiales</taxon>
        <taxon>Oxalobacteraceae</taxon>
        <taxon>Undibacterium</taxon>
    </lineage>
</organism>
<accession>A0A923HK54</accession>
<keyword evidence="5" id="KW-1185">Reference proteome</keyword>
<dbReference type="InterPro" id="IPR040711">
    <property type="entry name" value="IMPa_N_2"/>
</dbReference>
<evidence type="ECO:0000259" key="3">
    <source>
        <dbReference type="PROSITE" id="PS51723"/>
    </source>
</evidence>